<gene>
    <name evidence="1" type="ORF">BQ8482_440026</name>
</gene>
<reference evidence="2" key="1">
    <citation type="submission" date="2016-12" db="EMBL/GenBank/DDBJ databases">
        <authorList>
            <person name="Brunel B."/>
        </authorList>
    </citation>
    <scope>NUCLEOTIDE SEQUENCE [LARGE SCALE GENOMIC DNA]</scope>
</reference>
<name>A0A2P9ATI8_9HYPH</name>
<dbReference type="AlphaFoldDB" id="A0A2P9ATI8"/>
<evidence type="ECO:0000313" key="2">
    <source>
        <dbReference type="Proteomes" id="UP000245698"/>
    </source>
</evidence>
<proteinExistence type="predicted"/>
<protein>
    <submittedName>
        <fullName evidence="1">Uncharacterized protein</fullName>
    </submittedName>
</protein>
<sequence length="40" mass="4554">MSKFRYINKPDSQGMIAALEARNARSGWHALVHHDDVFLA</sequence>
<dbReference type="Proteomes" id="UP000245698">
    <property type="component" value="Unassembled WGS sequence"/>
</dbReference>
<dbReference type="EMBL" id="FUIG01000053">
    <property type="protein sequence ID" value="SJM34472.1"/>
    <property type="molecule type" value="Genomic_DNA"/>
</dbReference>
<evidence type="ECO:0000313" key="1">
    <source>
        <dbReference type="EMBL" id="SJM34472.1"/>
    </source>
</evidence>
<keyword evidence="2" id="KW-1185">Reference proteome</keyword>
<organism evidence="1 2">
    <name type="scientific">Mesorhizobium delmotii</name>
    <dbReference type="NCBI Taxonomy" id="1631247"/>
    <lineage>
        <taxon>Bacteria</taxon>
        <taxon>Pseudomonadati</taxon>
        <taxon>Pseudomonadota</taxon>
        <taxon>Alphaproteobacteria</taxon>
        <taxon>Hyphomicrobiales</taxon>
        <taxon>Phyllobacteriaceae</taxon>
        <taxon>Mesorhizobium</taxon>
    </lineage>
</organism>
<accession>A0A2P9ATI8</accession>